<dbReference type="Gene3D" id="3.40.50.2300">
    <property type="match status" value="1"/>
</dbReference>
<dbReference type="Proteomes" id="UP000585665">
    <property type="component" value="Unassembled WGS sequence"/>
</dbReference>
<evidence type="ECO:0000256" key="6">
    <source>
        <dbReference type="PROSITE-ProRule" id="PRU00050"/>
    </source>
</evidence>
<evidence type="ECO:0000256" key="4">
    <source>
        <dbReference type="ARBA" id="ARBA00039140"/>
    </source>
</evidence>
<dbReference type="GO" id="GO:0008984">
    <property type="term" value="F:protein-glutamate methylesterase activity"/>
    <property type="evidence" value="ECO:0007669"/>
    <property type="project" value="UniProtKB-EC"/>
</dbReference>
<keyword evidence="2 6" id="KW-0145">Chemotaxis</keyword>
<dbReference type="AlphaFoldDB" id="A0A850PB00"/>
<evidence type="ECO:0000313" key="11">
    <source>
        <dbReference type="Proteomes" id="UP000585665"/>
    </source>
</evidence>
<dbReference type="InterPro" id="IPR011006">
    <property type="entry name" value="CheY-like_superfamily"/>
</dbReference>
<keyword evidence="3 6" id="KW-0378">Hydrolase</keyword>
<dbReference type="EC" id="3.1.1.61" evidence="4"/>
<evidence type="ECO:0000259" key="8">
    <source>
        <dbReference type="PROSITE" id="PS50110"/>
    </source>
</evidence>
<comment type="catalytic activity">
    <reaction evidence="5">
        <text>[protein]-L-glutamate 5-O-methyl ester + H2O = L-glutamyl-[protein] + methanol + H(+)</text>
        <dbReference type="Rhea" id="RHEA:23236"/>
        <dbReference type="Rhea" id="RHEA-COMP:10208"/>
        <dbReference type="Rhea" id="RHEA-COMP:10311"/>
        <dbReference type="ChEBI" id="CHEBI:15377"/>
        <dbReference type="ChEBI" id="CHEBI:15378"/>
        <dbReference type="ChEBI" id="CHEBI:17790"/>
        <dbReference type="ChEBI" id="CHEBI:29973"/>
        <dbReference type="ChEBI" id="CHEBI:82795"/>
        <dbReference type="EC" id="3.1.1.61"/>
    </reaction>
</comment>
<feature type="active site" evidence="6">
    <location>
        <position position="172"/>
    </location>
</feature>
<dbReference type="GO" id="GO:0000156">
    <property type="term" value="F:phosphorelay response regulator activity"/>
    <property type="evidence" value="ECO:0007669"/>
    <property type="project" value="InterPro"/>
</dbReference>
<proteinExistence type="predicted"/>
<evidence type="ECO:0000256" key="2">
    <source>
        <dbReference type="ARBA" id="ARBA00022500"/>
    </source>
</evidence>
<feature type="domain" description="CheB-type methylesterase" evidence="9">
    <location>
        <begin position="163"/>
        <end position="296"/>
    </location>
</feature>
<comment type="caution">
    <text evidence="10">The sequence shown here is derived from an EMBL/GenBank/DDBJ whole genome shotgun (WGS) entry which is preliminary data.</text>
</comment>
<feature type="active site" evidence="6">
    <location>
        <position position="199"/>
    </location>
</feature>
<evidence type="ECO:0000256" key="1">
    <source>
        <dbReference type="ARBA" id="ARBA00022490"/>
    </source>
</evidence>
<dbReference type="SUPFAM" id="SSF52172">
    <property type="entry name" value="CheY-like"/>
    <property type="match status" value="1"/>
</dbReference>
<accession>A0A850PB00</accession>
<dbReference type="InterPro" id="IPR001789">
    <property type="entry name" value="Sig_transdc_resp-reg_receiver"/>
</dbReference>
<evidence type="ECO:0000256" key="7">
    <source>
        <dbReference type="PROSITE-ProRule" id="PRU00169"/>
    </source>
</evidence>
<keyword evidence="1" id="KW-0963">Cytoplasm</keyword>
<evidence type="ECO:0000256" key="5">
    <source>
        <dbReference type="ARBA" id="ARBA00048267"/>
    </source>
</evidence>
<keyword evidence="7" id="KW-0597">Phosphoprotein</keyword>
<evidence type="ECO:0000256" key="3">
    <source>
        <dbReference type="ARBA" id="ARBA00022801"/>
    </source>
</evidence>
<dbReference type="InterPro" id="IPR035909">
    <property type="entry name" value="CheB_C"/>
</dbReference>
<dbReference type="PANTHER" id="PTHR42872">
    <property type="entry name" value="PROTEIN-GLUTAMATE METHYLESTERASE/PROTEIN-GLUTAMINE GLUTAMINASE"/>
    <property type="match status" value="1"/>
</dbReference>
<feature type="non-terminal residue" evidence="10">
    <location>
        <position position="296"/>
    </location>
</feature>
<dbReference type="SMART" id="SM00448">
    <property type="entry name" value="REC"/>
    <property type="match status" value="1"/>
</dbReference>
<name>A0A850PB00_9PROT</name>
<feature type="domain" description="Response regulatory" evidence="8">
    <location>
        <begin position="7"/>
        <end position="128"/>
    </location>
</feature>
<organism evidence="10 11">
    <name type="scientific">Ameyamaea chiangmaiensis</name>
    <dbReference type="NCBI Taxonomy" id="442969"/>
    <lineage>
        <taxon>Bacteria</taxon>
        <taxon>Pseudomonadati</taxon>
        <taxon>Pseudomonadota</taxon>
        <taxon>Alphaproteobacteria</taxon>
        <taxon>Acetobacterales</taxon>
        <taxon>Acetobacteraceae</taxon>
        <taxon>Ameyamaea</taxon>
    </lineage>
</organism>
<dbReference type="Gene3D" id="3.40.50.180">
    <property type="entry name" value="Methylesterase CheB, C-terminal domain"/>
    <property type="match status" value="1"/>
</dbReference>
<protein>
    <recommendedName>
        <fullName evidence="4">protein-glutamate methylesterase</fullName>
        <ecNumber evidence="4">3.1.1.61</ecNumber>
    </recommendedName>
</protein>
<dbReference type="CDD" id="cd17541">
    <property type="entry name" value="REC_CheB-like"/>
    <property type="match status" value="1"/>
</dbReference>
<dbReference type="PROSITE" id="PS50110">
    <property type="entry name" value="RESPONSE_REGULATORY"/>
    <property type="match status" value="1"/>
</dbReference>
<dbReference type="Pfam" id="PF00072">
    <property type="entry name" value="Response_reg"/>
    <property type="match status" value="1"/>
</dbReference>
<dbReference type="Pfam" id="PF01339">
    <property type="entry name" value="CheB_methylest"/>
    <property type="match status" value="1"/>
</dbReference>
<reference evidence="10 11" key="1">
    <citation type="submission" date="2020-06" db="EMBL/GenBank/DDBJ databases">
        <title>Description of novel acetic acid bacteria.</title>
        <authorList>
            <person name="Sombolestani A."/>
        </authorList>
    </citation>
    <scope>NUCLEOTIDE SEQUENCE [LARGE SCALE GENOMIC DNA]</scope>
    <source>
        <strain evidence="10 11">LMG 27010</strain>
    </source>
</reference>
<feature type="active site" evidence="6">
    <location>
        <position position="294"/>
    </location>
</feature>
<feature type="modified residue" description="4-aspartylphosphate" evidence="7">
    <location>
        <position position="58"/>
    </location>
</feature>
<dbReference type="EMBL" id="JABXXR010000173">
    <property type="protein sequence ID" value="NVN41725.1"/>
    <property type="molecule type" value="Genomic_DNA"/>
</dbReference>
<evidence type="ECO:0000259" key="9">
    <source>
        <dbReference type="PROSITE" id="PS50122"/>
    </source>
</evidence>
<evidence type="ECO:0000313" key="10">
    <source>
        <dbReference type="EMBL" id="NVN41725.1"/>
    </source>
</evidence>
<gene>
    <name evidence="10" type="ORF">HUK82_14310</name>
</gene>
<dbReference type="PANTHER" id="PTHR42872:SF6">
    <property type="entry name" value="PROTEIN-GLUTAMATE METHYLESTERASE_PROTEIN-GLUTAMINE GLUTAMINASE"/>
    <property type="match status" value="1"/>
</dbReference>
<dbReference type="PROSITE" id="PS50122">
    <property type="entry name" value="CHEB"/>
    <property type="match status" value="1"/>
</dbReference>
<dbReference type="GO" id="GO:0005737">
    <property type="term" value="C:cytoplasm"/>
    <property type="evidence" value="ECO:0007669"/>
    <property type="project" value="InterPro"/>
</dbReference>
<dbReference type="SUPFAM" id="SSF52738">
    <property type="entry name" value="Methylesterase CheB, C-terminal domain"/>
    <property type="match status" value="1"/>
</dbReference>
<keyword evidence="11" id="KW-1185">Reference proteome</keyword>
<dbReference type="CDD" id="cd16432">
    <property type="entry name" value="CheB_Rec"/>
    <property type="match status" value="1"/>
</dbReference>
<dbReference type="InterPro" id="IPR000673">
    <property type="entry name" value="Sig_transdc_resp-reg_Me-estase"/>
</dbReference>
<dbReference type="GO" id="GO:0006935">
    <property type="term" value="P:chemotaxis"/>
    <property type="evidence" value="ECO:0007669"/>
    <property type="project" value="UniProtKB-UniRule"/>
</dbReference>
<sequence length="296" mass="30696">MAAPPARVLVVEDSAVVRTLLCRLIEQDPRLRLAGAVESAEEALAVLPRLKPDVISMDVHLPGMDGLVATREIMARQPTPIVIVSDAWSGGTAAKAGLTMEALRSGALTVIEKPRLSAIVAGDLARGFTTQLSIMSQVPVVRRRLAPPPSAVMGPTCALGGRPVRLLVMAASTGGPPAFERVLRALPADFPLPIVLVQHMGAPFLDGFASWLDGLVGLDVRLARPGDMPRPGLVLVAPGDGELRLGAGGVVRIDPVAPGARPGPCPSADLLFHSAVERFGASVMGVLLTGMGRDGA</sequence>